<protein>
    <submittedName>
        <fullName evidence="5">Dna replication licensing factor mcm2</fullName>
    </submittedName>
</protein>
<dbReference type="GO" id="GO:1902975">
    <property type="term" value="P:mitotic DNA replication initiation"/>
    <property type="evidence" value="ECO:0007669"/>
    <property type="project" value="TreeGrafter"/>
</dbReference>
<dbReference type="GO" id="GO:0006279">
    <property type="term" value="P:premeiotic DNA replication"/>
    <property type="evidence" value="ECO:0007669"/>
    <property type="project" value="UniProtKB-ARBA"/>
</dbReference>
<dbReference type="AlphaFoldDB" id="A0A395NEF7"/>
<dbReference type="GO" id="GO:0000727">
    <property type="term" value="P:double-strand break repair via break-induced replication"/>
    <property type="evidence" value="ECO:0007669"/>
    <property type="project" value="TreeGrafter"/>
</dbReference>
<dbReference type="Gene3D" id="3.40.50.300">
    <property type="entry name" value="P-loop containing nucleotide triphosphate hydrolases"/>
    <property type="match status" value="1"/>
</dbReference>
<dbReference type="GO" id="GO:0005656">
    <property type="term" value="C:nuclear pre-replicative complex"/>
    <property type="evidence" value="ECO:0007669"/>
    <property type="project" value="UniProtKB-ARBA"/>
</dbReference>
<dbReference type="GO" id="GO:0005524">
    <property type="term" value="F:ATP binding"/>
    <property type="evidence" value="ECO:0007669"/>
    <property type="project" value="UniProtKB-KW"/>
</dbReference>
<dbReference type="PROSITE" id="PS50051">
    <property type="entry name" value="MCM_2"/>
    <property type="match status" value="1"/>
</dbReference>
<dbReference type="InterPro" id="IPR033762">
    <property type="entry name" value="MCM_OB"/>
</dbReference>
<dbReference type="GO" id="GO:0031261">
    <property type="term" value="C:DNA replication preinitiation complex"/>
    <property type="evidence" value="ECO:0007669"/>
    <property type="project" value="UniProtKB-ARBA"/>
</dbReference>
<dbReference type="InterPro" id="IPR031327">
    <property type="entry name" value="MCM"/>
</dbReference>
<dbReference type="InterPro" id="IPR012340">
    <property type="entry name" value="NA-bd_OB-fold"/>
</dbReference>
<dbReference type="GO" id="GO:0003697">
    <property type="term" value="F:single-stranded DNA binding"/>
    <property type="evidence" value="ECO:0007669"/>
    <property type="project" value="TreeGrafter"/>
</dbReference>
<dbReference type="Pfam" id="PF17207">
    <property type="entry name" value="MCM_OB"/>
    <property type="match status" value="1"/>
</dbReference>
<feature type="domain" description="MCM C-terminal AAA(+) ATPase" evidence="4">
    <location>
        <begin position="325"/>
        <end position="399"/>
    </location>
</feature>
<evidence type="ECO:0000256" key="1">
    <source>
        <dbReference type="ARBA" id="ARBA00022741"/>
    </source>
</evidence>
<dbReference type="SUPFAM" id="SSF50249">
    <property type="entry name" value="Nucleic acid-binding proteins"/>
    <property type="match status" value="1"/>
</dbReference>
<dbReference type="InterPro" id="IPR001208">
    <property type="entry name" value="MCM_dom"/>
</dbReference>
<dbReference type="Proteomes" id="UP000266272">
    <property type="component" value="Unassembled WGS sequence"/>
</dbReference>
<keyword evidence="2" id="KW-0067">ATP-binding</keyword>
<dbReference type="GO" id="GO:0017116">
    <property type="term" value="F:single-stranded DNA helicase activity"/>
    <property type="evidence" value="ECO:0007669"/>
    <property type="project" value="TreeGrafter"/>
</dbReference>
<dbReference type="GO" id="GO:0043596">
    <property type="term" value="C:nuclear replication fork"/>
    <property type="evidence" value="ECO:0007669"/>
    <property type="project" value="UniProtKB-ARBA"/>
</dbReference>
<reference evidence="5 6" key="1">
    <citation type="journal article" date="2018" name="PLoS Pathog.">
        <title>Evolution of structural diversity of trichothecenes, a family of toxins produced by plant pathogenic and entomopathogenic fungi.</title>
        <authorList>
            <person name="Proctor R.H."/>
            <person name="McCormick S.P."/>
            <person name="Kim H.S."/>
            <person name="Cardoza R.E."/>
            <person name="Stanley A.M."/>
            <person name="Lindo L."/>
            <person name="Kelly A."/>
            <person name="Brown D.W."/>
            <person name="Lee T."/>
            <person name="Vaughan M.M."/>
            <person name="Alexander N.J."/>
            <person name="Busman M."/>
            <person name="Gutierrez S."/>
        </authorList>
    </citation>
    <scope>NUCLEOTIDE SEQUENCE [LARGE SCALE GENOMIC DNA]</scope>
    <source>
        <strain evidence="5 6">IBT 40837</strain>
    </source>
</reference>
<proteinExistence type="predicted"/>
<comment type="caution">
    <text evidence="5">The sequence shown here is derived from an EMBL/GenBank/DDBJ whole genome shotgun (WGS) entry which is preliminary data.</text>
</comment>
<keyword evidence="6" id="KW-1185">Reference proteome</keyword>
<dbReference type="SMART" id="SM00350">
    <property type="entry name" value="MCM"/>
    <property type="match status" value="1"/>
</dbReference>
<dbReference type="PANTHER" id="PTHR11630:SF44">
    <property type="entry name" value="DNA REPLICATION LICENSING FACTOR MCM2"/>
    <property type="match status" value="1"/>
</dbReference>
<sequence>MSSPLRDYPASANRGSAPRSGRKRPRSDGDDVSTPGALSSSPLPSSPPDPFNIAHGVDEDEDIEEEAEIHDSIDDIDEMADDDVDLFREGFEADYRDRVEDFLKGRSSLEALRDVKASNLTEWVSQPPVQRTIKREFKAFLTPYIDASVSSVFKLFDEVAMDVVLLHYPEYERIHSEIHVRIFDLPVHYTLRQLRYVLPELSVSRAVHPELREDRLRNYQRLTLQESPGTVPAGRLPRHREVIVLWDLIDKAKPGEEIELTGIYRNNYDAQLNNRNGFPIFATILEANNVVMAHDQLVGFRLTEEDEQEIHVLARDPKIVDRTAAVALSLFGGVAKTGRGAHRVHGDINVLFLGDPKTAKSQVLKYVEKTAHRAGQGASAVGQTASVRRNPLTSEWTLEVVLSSWRTGAHA</sequence>
<keyword evidence="1" id="KW-0547">Nucleotide-binding</keyword>
<evidence type="ECO:0000259" key="4">
    <source>
        <dbReference type="PROSITE" id="PS50051"/>
    </source>
</evidence>
<dbReference type="STRING" id="490622.A0A395NEF7"/>
<evidence type="ECO:0000313" key="5">
    <source>
        <dbReference type="EMBL" id="RFU74400.1"/>
    </source>
</evidence>
<evidence type="ECO:0000256" key="2">
    <source>
        <dbReference type="ARBA" id="ARBA00022840"/>
    </source>
</evidence>
<dbReference type="OrthoDB" id="844at2759"/>
<evidence type="ECO:0000313" key="6">
    <source>
        <dbReference type="Proteomes" id="UP000266272"/>
    </source>
</evidence>
<feature type="region of interest" description="Disordered" evidence="3">
    <location>
        <begin position="1"/>
        <end position="55"/>
    </location>
</feature>
<name>A0A395NEF7_TRIAR</name>
<dbReference type="Gene3D" id="3.30.1640.10">
    <property type="entry name" value="mini-chromosome maintenance (MCM) complex, chain A, domain 1"/>
    <property type="match status" value="1"/>
</dbReference>
<dbReference type="Gene3D" id="2.40.50.140">
    <property type="entry name" value="Nucleic acid-binding proteins"/>
    <property type="match status" value="1"/>
</dbReference>
<dbReference type="PANTHER" id="PTHR11630">
    <property type="entry name" value="DNA REPLICATION LICENSING FACTOR MCM FAMILY MEMBER"/>
    <property type="match status" value="1"/>
</dbReference>
<dbReference type="GO" id="GO:0042555">
    <property type="term" value="C:MCM complex"/>
    <property type="evidence" value="ECO:0007669"/>
    <property type="project" value="UniProtKB-ARBA"/>
</dbReference>
<accession>A0A395NEF7</accession>
<dbReference type="EMBL" id="PXOA01000540">
    <property type="protein sequence ID" value="RFU74400.1"/>
    <property type="molecule type" value="Genomic_DNA"/>
</dbReference>
<gene>
    <name evidence="5" type="ORF">TARUN_7852</name>
</gene>
<dbReference type="Pfam" id="PF00493">
    <property type="entry name" value="MCM"/>
    <property type="match status" value="1"/>
</dbReference>
<organism evidence="5 6">
    <name type="scientific">Trichoderma arundinaceum</name>
    <dbReference type="NCBI Taxonomy" id="490622"/>
    <lineage>
        <taxon>Eukaryota</taxon>
        <taxon>Fungi</taxon>
        <taxon>Dikarya</taxon>
        <taxon>Ascomycota</taxon>
        <taxon>Pezizomycotina</taxon>
        <taxon>Sordariomycetes</taxon>
        <taxon>Hypocreomycetidae</taxon>
        <taxon>Hypocreales</taxon>
        <taxon>Hypocreaceae</taxon>
        <taxon>Trichoderma</taxon>
    </lineage>
</organism>
<dbReference type="GO" id="GO:0043138">
    <property type="term" value="F:3'-5' DNA helicase activity"/>
    <property type="evidence" value="ECO:0007669"/>
    <property type="project" value="TreeGrafter"/>
</dbReference>
<evidence type="ECO:0000256" key="3">
    <source>
        <dbReference type="SAM" id="MobiDB-lite"/>
    </source>
</evidence>
<dbReference type="InterPro" id="IPR027417">
    <property type="entry name" value="P-loop_NTPase"/>
</dbReference>